<dbReference type="Proteomes" id="UP000177583">
    <property type="component" value="Unassembled WGS sequence"/>
</dbReference>
<comment type="caution">
    <text evidence="7">The sequence shown here is derived from an EMBL/GenBank/DDBJ whole genome shotgun (WGS) entry which is preliminary data.</text>
</comment>
<evidence type="ECO:0000256" key="1">
    <source>
        <dbReference type="ARBA" id="ARBA00008857"/>
    </source>
</evidence>
<dbReference type="EMBL" id="MFNF01000015">
    <property type="protein sequence ID" value="OGH03513.1"/>
    <property type="molecule type" value="Genomic_DNA"/>
</dbReference>
<keyword evidence="3 5" id="KW-0238">DNA-binding</keyword>
<evidence type="ECO:0000256" key="3">
    <source>
        <dbReference type="ARBA" id="ARBA00023125"/>
    </source>
</evidence>
<dbReference type="InterPro" id="IPR044068">
    <property type="entry name" value="CB"/>
</dbReference>
<dbReference type="GO" id="GO:0003677">
    <property type="term" value="F:DNA binding"/>
    <property type="evidence" value="ECO:0007669"/>
    <property type="project" value="UniProtKB-UniRule"/>
</dbReference>
<evidence type="ECO:0000256" key="4">
    <source>
        <dbReference type="ARBA" id="ARBA00023172"/>
    </source>
</evidence>
<dbReference type="PANTHER" id="PTHR30349:SF41">
    <property type="entry name" value="INTEGRASE_RECOMBINASE PROTEIN MJ0367-RELATED"/>
    <property type="match status" value="1"/>
</dbReference>
<dbReference type="AlphaFoldDB" id="A0A1F6GZC6"/>
<dbReference type="InterPro" id="IPR050090">
    <property type="entry name" value="Tyrosine_recombinase_XerCD"/>
</dbReference>
<dbReference type="InterPro" id="IPR013762">
    <property type="entry name" value="Integrase-like_cat_sf"/>
</dbReference>
<sequence>MNHSIQYELGELPRCTLYKRERTPGKVSWYISYFLPGKKRVQRPCHKDYRQAQRLLKIKEQQLLQGQFDEKDQEILGQENPELERPRRLTIQEAVSAYLAVTGPSKRPSTRYIDEKTIPSYFRFFQTAGQQWIDQIRPMDVQLFINQLDRENKSEATLRAAMKTVRKVYNWLIEVEAYAGNNPAGRTLKIPKKGGMVRDRLASTQEIKSLLSLRPSDADPIAGNTPIVELAQFLVLTGCRLGEALNAEFSDFEKGVWFIRCKPDCPTKDGLGWMPKWGKSRKVFLLPAAWELVQSLPRRQACGYIANRDVQRAITGHSRVVADFIFSKRLATCLATGKPETVFCRIDNVKKAWTSIKELAGVSPDLQMKDLRTTCNYMLKARMGFSTKEAAAYLGNSEEINELHYTPVSEQDIWTKLKGFDALGYI</sequence>
<evidence type="ECO:0000259" key="6">
    <source>
        <dbReference type="PROSITE" id="PS51900"/>
    </source>
</evidence>
<gene>
    <name evidence="7" type="ORF">A2557_00990</name>
</gene>
<dbReference type="Pfam" id="PF02899">
    <property type="entry name" value="Phage_int_SAM_1"/>
    <property type="match status" value="1"/>
</dbReference>
<dbReference type="SUPFAM" id="SSF56349">
    <property type="entry name" value="DNA breaking-rejoining enzymes"/>
    <property type="match status" value="1"/>
</dbReference>
<keyword evidence="4" id="KW-0233">DNA recombination</keyword>
<evidence type="ECO:0000256" key="2">
    <source>
        <dbReference type="ARBA" id="ARBA00022908"/>
    </source>
</evidence>
<evidence type="ECO:0000313" key="7">
    <source>
        <dbReference type="EMBL" id="OGH03513.1"/>
    </source>
</evidence>
<dbReference type="InterPro" id="IPR011010">
    <property type="entry name" value="DNA_brk_join_enz"/>
</dbReference>
<evidence type="ECO:0000313" key="8">
    <source>
        <dbReference type="Proteomes" id="UP000177583"/>
    </source>
</evidence>
<protein>
    <recommendedName>
        <fullName evidence="6">Core-binding (CB) domain-containing protein</fullName>
    </recommendedName>
</protein>
<proteinExistence type="inferred from homology"/>
<dbReference type="InterPro" id="IPR010998">
    <property type="entry name" value="Integrase_recombinase_N"/>
</dbReference>
<dbReference type="GO" id="GO:0006310">
    <property type="term" value="P:DNA recombination"/>
    <property type="evidence" value="ECO:0007669"/>
    <property type="project" value="UniProtKB-KW"/>
</dbReference>
<dbReference type="Gene3D" id="1.10.443.10">
    <property type="entry name" value="Intergrase catalytic core"/>
    <property type="match status" value="1"/>
</dbReference>
<reference evidence="7 8" key="1">
    <citation type="journal article" date="2016" name="Nat. Commun.">
        <title>Thousands of microbial genomes shed light on interconnected biogeochemical processes in an aquifer system.</title>
        <authorList>
            <person name="Anantharaman K."/>
            <person name="Brown C.T."/>
            <person name="Hug L.A."/>
            <person name="Sharon I."/>
            <person name="Castelle C.J."/>
            <person name="Probst A.J."/>
            <person name="Thomas B.C."/>
            <person name="Singh A."/>
            <person name="Wilkins M.J."/>
            <person name="Karaoz U."/>
            <person name="Brodie E.L."/>
            <person name="Williams K.H."/>
            <person name="Hubbard S.S."/>
            <person name="Banfield J.F."/>
        </authorList>
    </citation>
    <scope>NUCLEOTIDE SEQUENCE [LARGE SCALE GENOMIC DNA]</scope>
</reference>
<feature type="domain" description="Core-binding (CB)" evidence="6">
    <location>
        <begin position="89"/>
        <end position="173"/>
    </location>
</feature>
<keyword evidence="2" id="KW-0229">DNA integration</keyword>
<dbReference type="PANTHER" id="PTHR30349">
    <property type="entry name" value="PHAGE INTEGRASE-RELATED"/>
    <property type="match status" value="1"/>
</dbReference>
<comment type="similarity">
    <text evidence="1">Belongs to the 'phage' integrase family.</text>
</comment>
<dbReference type="GO" id="GO:0015074">
    <property type="term" value="P:DNA integration"/>
    <property type="evidence" value="ECO:0007669"/>
    <property type="project" value="UniProtKB-KW"/>
</dbReference>
<dbReference type="Gene3D" id="1.10.150.130">
    <property type="match status" value="1"/>
</dbReference>
<organism evidence="7 8">
    <name type="scientific">Candidatus Lambdaproteobacteria bacterium RIFOXYD2_FULL_56_26</name>
    <dbReference type="NCBI Taxonomy" id="1817773"/>
    <lineage>
        <taxon>Bacteria</taxon>
        <taxon>Pseudomonadati</taxon>
        <taxon>Pseudomonadota</taxon>
        <taxon>Candidatus Lambdaproteobacteria</taxon>
    </lineage>
</organism>
<dbReference type="InterPro" id="IPR004107">
    <property type="entry name" value="Integrase_SAM-like_N"/>
</dbReference>
<evidence type="ECO:0000256" key="5">
    <source>
        <dbReference type="PROSITE-ProRule" id="PRU01248"/>
    </source>
</evidence>
<accession>A0A1F6GZC6</accession>
<dbReference type="PROSITE" id="PS51900">
    <property type="entry name" value="CB"/>
    <property type="match status" value="1"/>
</dbReference>
<name>A0A1F6GZC6_9PROT</name>